<evidence type="ECO:0000256" key="7">
    <source>
        <dbReference type="ARBA" id="ARBA00047899"/>
    </source>
</evidence>
<reference evidence="10 11" key="1">
    <citation type="submission" date="2016-03" db="EMBL/GenBank/DDBJ databases">
        <authorList>
            <person name="Devillers H."/>
        </authorList>
    </citation>
    <scope>NUCLEOTIDE SEQUENCE [LARGE SCALE GENOMIC DNA]</scope>
    <source>
        <strain evidence="10">CBS 10888</strain>
    </source>
</reference>
<name>A0A1G4JMI5_9SACH</name>
<sequence>MSLYSAFCCCWGRPGASYVTINGQRYELKRLLGESSYSFLYMVTSQGGESLALKKTRCPFGSIASLSPAMKEVNNYKRFHSPYIAQIVDSQVCQEKDGSKTVYVLLPFFFRGSLQDEINRHLLNCTEMEELEVVRLAIGMARGLLCIHEASSNDDSDVAYSILSAPYNEETSLLNDLELDTFGESPQAYAHHDFKPSTVMISSEGMPVISDLGSCSRARLEIGSRQTLLQFQEWRSEHCSPAFTAPEILDVQLKSVITEKCDIWSLGCIIYSMCFGISPFEREEQISGASMRYAITTGHYTIPRDTHRNQRLLDIIQKCLNINPGERLSVDEVLAELMDLQGELVS</sequence>
<dbReference type="GO" id="GO:0006624">
    <property type="term" value="P:vacuolar protein processing"/>
    <property type="evidence" value="ECO:0007669"/>
    <property type="project" value="EnsemblFungi"/>
</dbReference>
<keyword evidence="3" id="KW-0808">Transferase</keyword>
<dbReference type="GO" id="GO:0005524">
    <property type="term" value="F:ATP binding"/>
    <property type="evidence" value="ECO:0007669"/>
    <property type="project" value="UniProtKB-KW"/>
</dbReference>
<comment type="catalytic activity">
    <reaction evidence="8">
        <text>L-seryl-[protein] + ATP = O-phospho-L-seryl-[protein] + ADP + H(+)</text>
        <dbReference type="Rhea" id="RHEA:17989"/>
        <dbReference type="Rhea" id="RHEA-COMP:9863"/>
        <dbReference type="Rhea" id="RHEA-COMP:11604"/>
        <dbReference type="ChEBI" id="CHEBI:15378"/>
        <dbReference type="ChEBI" id="CHEBI:29999"/>
        <dbReference type="ChEBI" id="CHEBI:30616"/>
        <dbReference type="ChEBI" id="CHEBI:83421"/>
        <dbReference type="ChEBI" id="CHEBI:456216"/>
        <dbReference type="EC" id="2.7.11.1"/>
    </reaction>
</comment>
<dbReference type="Gene3D" id="1.10.510.10">
    <property type="entry name" value="Transferase(Phosphotransferase) domain 1"/>
    <property type="match status" value="2"/>
</dbReference>
<evidence type="ECO:0000313" key="10">
    <source>
        <dbReference type="EMBL" id="SCU91877.1"/>
    </source>
</evidence>
<keyword evidence="2" id="KW-0723">Serine/threonine-protein kinase</keyword>
<keyword evidence="11" id="KW-1185">Reference proteome</keyword>
<dbReference type="InterPro" id="IPR011009">
    <property type="entry name" value="Kinase-like_dom_sf"/>
</dbReference>
<protein>
    <recommendedName>
        <fullName evidence="1">non-specific serine/threonine protein kinase</fullName>
        <ecNumber evidence="1">2.7.11.1</ecNumber>
    </recommendedName>
</protein>
<dbReference type="GO" id="GO:0004674">
    <property type="term" value="F:protein serine/threonine kinase activity"/>
    <property type="evidence" value="ECO:0007669"/>
    <property type="project" value="UniProtKB-KW"/>
</dbReference>
<feature type="domain" description="Protein kinase" evidence="9">
    <location>
        <begin position="26"/>
        <end position="344"/>
    </location>
</feature>
<dbReference type="EC" id="2.7.11.1" evidence="1"/>
<comment type="catalytic activity">
    <reaction evidence="7">
        <text>L-threonyl-[protein] + ATP = O-phospho-L-threonyl-[protein] + ADP + H(+)</text>
        <dbReference type="Rhea" id="RHEA:46608"/>
        <dbReference type="Rhea" id="RHEA-COMP:11060"/>
        <dbReference type="Rhea" id="RHEA-COMP:11605"/>
        <dbReference type="ChEBI" id="CHEBI:15378"/>
        <dbReference type="ChEBI" id="CHEBI:30013"/>
        <dbReference type="ChEBI" id="CHEBI:30616"/>
        <dbReference type="ChEBI" id="CHEBI:61977"/>
        <dbReference type="ChEBI" id="CHEBI:456216"/>
        <dbReference type="EC" id="2.7.11.1"/>
    </reaction>
</comment>
<dbReference type="Pfam" id="PF00069">
    <property type="entry name" value="Pkinase"/>
    <property type="match status" value="1"/>
</dbReference>
<gene>
    <name evidence="10" type="ORF">LADA_0F12706G</name>
</gene>
<dbReference type="STRING" id="1266660.A0A1G4JMI5"/>
<keyword evidence="6" id="KW-0067">ATP-binding</keyword>
<evidence type="ECO:0000256" key="1">
    <source>
        <dbReference type="ARBA" id="ARBA00012513"/>
    </source>
</evidence>
<accession>A0A1G4JMI5</accession>
<dbReference type="AlphaFoldDB" id="A0A1G4JMI5"/>
<evidence type="ECO:0000256" key="3">
    <source>
        <dbReference type="ARBA" id="ARBA00022679"/>
    </source>
</evidence>
<organism evidence="10 11">
    <name type="scientific">Lachancea dasiensis</name>
    <dbReference type="NCBI Taxonomy" id="1072105"/>
    <lineage>
        <taxon>Eukaryota</taxon>
        <taxon>Fungi</taxon>
        <taxon>Dikarya</taxon>
        <taxon>Ascomycota</taxon>
        <taxon>Saccharomycotina</taxon>
        <taxon>Saccharomycetes</taxon>
        <taxon>Saccharomycetales</taxon>
        <taxon>Saccharomycetaceae</taxon>
        <taxon>Lachancea</taxon>
    </lineage>
</organism>
<dbReference type="GO" id="GO:0005794">
    <property type="term" value="C:Golgi apparatus"/>
    <property type="evidence" value="ECO:0007669"/>
    <property type="project" value="TreeGrafter"/>
</dbReference>
<dbReference type="InterPro" id="IPR052239">
    <property type="entry name" value="Ser/Thr-specific_kinases"/>
</dbReference>
<dbReference type="Proteomes" id="UP000190274">
    <property type="component" value="Chromosome F"/>
</dbReference>
<keyword evidence="5" id="KW-0418">Kinase</keyword>
<evidence type="ECO:0000256" key="6">
    <source>
        <dbReference type="ARBA" id="ARBA00022840"/>
    </source>
</evidence>
<keyword evidence="4" id="KW-0547">Nucleotide-binding</keyword>
<proteinExistence type="predicted"/>
<dbReference type="PANTHER" id="PTHR45998:SF2">
    <property type="entry name" value="SERINE_THREONINE-PROTEIN KINASE 16"/>
    <property type="match status" value="1"/>
</dbReference>
<evidence type="ECO:0000259" key="9">
    <source>
        <dbReference type="PROSITE" id="PS50011"/>
    </source>
</evidence>
<dbReference type="GO" id="GO:0032889">
    <property type="term" value="P:regulation of vacuole fusion, non-autophagic"/>
    <property type="evidence" value="ECO:0007669"/>
    <property type="project" value="EnsemblFungi"/>
</dbReference>
<evidence type="ECO:0000313" key="11">
    <source>
        <dbReference type="Proteomes" id="UP000190274"/>
    </source>
</evidence>
<dbReference type="InterPro" id="IPR000719">
    <property type="entry name" value="Prot_kinase_dom"/>
</dbReference>
<dbReference type="SUPFAM" id="SSF56112">
    <property type="entry name" value="Protein kinase-like (PK-like)"/>
    <property type="match status" value="1"/>
</dbReference>
<evidence type="ECO:0000256" key="8">
    <source>
        <dbReference type="ARBA" id="ARBA00048679"/>
    </source>
</evidence>
<dbReference type="OrthoDB" id="248923at2759"/>
<evidence type="ECO:0000256" key="5">
    <source>
        <dbReference type="ARBA" id="ARBA00022777"/>
    </source>
</evidence>
<evidence type="ECO:0000256" key="2">
    <source>
        <dbReference type="ARBA" id="ARBA00022527"/>
    </source>
</evidence>
<dbReference type="PROSITE" id="PS50011">
    <property type="entry name" value="PROTEIN_KINASE_DOM"/>
    <property type="match status" value="1"/>
</dbReference>
<evidence type="ECO:0000256" key="4">
    <source>
        <dbReference type="ARBA" id="ARBA00022741"/>
    </source>
</evidence>
<dbReference type="EMBL" id="LT598458">
    <property type="protein sequence ID" value="SCU91877.1"/>
    <property type="molecule type" value="Genomic_DNA"/>
</dbReference>
<dbReference type="PANTHER" id="PTHR45998">
    <property type="entry name" value="SERINE/THREONINE-PROTEIN KINASE 16"/>
    <property type="match status" value="1"/>
</dbReference>
<dbReference type="GO" id="GO:0005773">
    <property type="term" value="C:vacuole"/>
    <property type="evidence" value="ECO:0007669"/>
    <property type="project" value="GOC"/>
</dbReference>